<keyword evidence="1" id="KW-0614">Plasmid</keyword>
<geneLocation type="plasmid" evidence="1 2">
    <name>p100</name>
</geneLocation>
<keyword evidence="2" id="KW-1185">Reference proteome</keyword>
<evidence type="ECO:0008006" key="3">
    <source>
        <dbReference type="Google" id="ProtNLM"/>
    </source>
</evidence>
<name>A0ABM8DLE9_9SPIR</name>
<evidence type="ECO:0000313" key="2">
    <source>
        <dbReference type="Proteomes" id="UP001317516"/>
    </source>
</evidence>
<organism evidence="1 2">
    <name type="scientific">Candidatus Borrelia fainii</name>
    <dbReference type="NCBI Taxonomy" id="2518322"/>
    <lineage>
        <taxon>Bacteria</taxon>
        <taxon>Pseudomonadati</taxon>
        <taxon>Spirochaetota</taxon>
        <taxon>Spirochaetia</taxon>
        <taxon>Spirochaetales</taxon>
        <taxon>Borreliaceae</taxon>
        <taxon>Borrelia</taxon>
    </lineage>
</organism>
<dbReference type="PROSITE" id="PS51257">
    <property type="entry name" value="PROKAR_LIPOPROTEIN"/>
    <property type="match status" value="1"/>
</dbReference>
<gene>
    <name evidence="1" type="ORF">BOFE_09420</name>
</gene>
<dbReference type="NCBIfam" id="NF047534">
    <property type="entry name" value="lipo_BTA121_dup"/>
    <property type="match status" value="2"/>
</dbReference>
<proteinExistence type="predicted"/>
<accession>A0ABM8DLE9</accession>
<dbReference type="Proteomes" id="UP001317516">
    <property type="component" value="Plasmid p100"/>
</dbReference>
<reference evidence="1 2" key="1">
    <citation type="submission" date="2022-11" db="EMBL/GenBank/DDBJ databases">
        <title>Genome sequence of clinical isolate of the human pathogenic Borrelia fainii.</title>
        <authorList>
            <person name="Itokawa K."/>
            <person name="Sato K."/>
            <person name="Qiu Y."/>
        </authorList>
    </citation>
    <scope>NUCLEOTIDE SEQUENCE [LARGE SCALE GENOMIC DNA]</scope>
    <source>
        <strain evidence="1 2">Qtaro</strain>
        <plasmid evidence="1 2">p100</plasmid>
    </source>
</reference>
<dbReference type="RefSeq" id="WP_281862277.1">
    <property type="nucleotide sequence ID" value="NZ_AP027071.1"/>
</dbReference>
<dbReference type="EMBL" id="AP027071">
    <property type="protein sequence ID" value="BDU63402.1"/>
    <property type="molecule type" value="Genomic_DNA"/>
</dbReference>
<protein>
    <recommendedName>
        <fullName evidence="3">Lipoprotein</fullName>
    </recommendedName>
</protein>
<evidence type="ECO:0000313" key="1">
    <source>
        <dbReference type="EMBL" id="BDU63402.1"/>
    </source>
</evidence>
<sequence length="358" mass="40507">MLKIRHISSLLVLILLFISCDLKSQVEGIVLKDPDFRRIVTGDGALGKPSKVVTLRGVKDPALTEAEKNLGVKLDELLDTFGVSKEGKGSIFKIKDVVTDDKIGSDKSDRNYKTYTNLDFYNLLNELGADKVKNIIKYDLDIVETQKAALEAINNIQEPKKRQSLQVVYDNKLNDYLLRLKGGFSQDADNVYDWFVGGLHINEFTAIKTEARRIIENGDIYEVLSYKESIVINGVLAIVTDGSIGIGEGYRTYTSSDFNALLNELGYAKVQKIIDFYISVNNGRILYDVIERINDEILKENFRIRYDNKWKEYPLHLKSLFNGSSADAVYANFISSKYIDELSEIETEAKRIIENGDI</sequence>